<name>U7QZG6_PHOTE</name>
<dbReference type="AlphaFoldDB" id="U7QZG6"/>
<dbReference type="Gene3D" id="3.40.630.90">
    <property type="match status" value="1"/>
</dbReference>
<proteinExistence type="predicted"/>
<dbReference type="EMBL" id="AXDT01000132">
    <property type="protein sequence ID" value="ERT12432.1"/>
    <property type="molecule type" value="Genomic_DNA"/>
</dbReference>
<feature type="domain" description="N-acetyltransferase" evidence="1">
    <location>
        <begin position="6"/>
        <end position="142"/>
    </location>
</feature>
<gene>
    <name evidence="2" type="ORF">O185_14155</name>
</gene>
<dbReference type="InterPro" id="IPR000182">
    <property type="entry name" value="GNAT_dom"/>
</dbReference>
<organism evidence="2 3">
    <name type="scientific">Photorhabdus temperata J3</name>
    <dbReference type="NCBI Taxonomy" id="1389415"/>
    <lineage>
        <taxon>Bacteria</taxon>
        <taxon>Pseudomonadati</taxon>
        <taxon>Pseudomonadota</taxon>
        <taxon>Gammaproteobacteria</taxon>
        <taxon>Enterobacterales</taxon>
        <taxon>Morganellaceae</taxon>
        <taxon>Photorhabdus</taxon>
    </lineage>
</organism>
<dbReference type="SUPFAM" id="SSF55729">
    <property type="entry name" value="Acyl-CoA N-acyltransferases (Nat)"/>
    <property type="match status" value="1"/>
</dbReference>
<dbReference type="InterPro" id="IPR016181">
    <property type="entry name" value="Acyl_CoA_acyltransferase"/>
</dbReference>
<reference evidence="2 3" key="1">
    <citation type="submission" date="2013-10" db="EMBL/GenBank/DDBJ databases">
        <title>Whole Genome Shotgun Sequence of Photorhabdus temperata J3.</title>
        <authorList>
            <person name="Park G.-S."/>
            <person name="Hong S.-J."/>
            <person name="Shin J.-H."/>
        </authorList>
    </citation>
    <scope>NUCLEOTIDE SEQUENCE [LARGE SCALE GENOMIC DNA]</scope>
    <source>
        <strain evidence="2 3">J3</strain>
    </source>
</reference>
<dbReference type="Proteomes" id="UP000017133">
    <property type="component" value="Unassembled WGS sequence"/>
</dbReference>
<keyword evidence="3" id="KW-1185">Reference proteome</keyword>
<protein>
    <recommendedName>
        <fullName evidence="1">N-acetyltransferase domain-containing protein</fullName>
    </recommendedName>
</protein>
<evidence type="ECO:0000313" key="3">
    <source>
        <dbReference type="Proteomes" id="UP000017133"/>
    </source>
</evidence>
<dbReference type="InterPro" id="IPR052729">
    <property type="entry name" value="Acyl/Acetyltrans_Enzymes"/>
</dbReference>
<dbReference type="PATRIC" id="fig|1389415.4.peg.2817"/>
<comment type="caution">
    <text evidence="2">The sequence shown here is derived from an EMBL/GenBank/DDBJ whole genome shotgun (WGS) entry which is preliminary data.</text>
</comment>
<dbReference type="PROSITE" id="PS51186">
    <property type="entry name" value="GNAT"/>
    <property type="match status" value="1"/>
</dbReference>
<evidence type="ECO:0000313" key="2">
    <source>
        <dbReference type="EMBL" id="ERT12432.1"/>
    </source>
</evidence>
<dbReference type="PANTHER" id="PTHR47237">
    <property type="entry name" value="SLL0310 PROTEIN"/>
    <property type="match status" value="1"/>
</dbReference>
<dbReference type="PANTHER" id="PTHR47237:SF1">
    <property type="entry name" value="SLL0310 PROTEIN"/>
    <property type="match status" value="1"/>
</dbReference>
<dbReference type="RefSeq" id="WP_023045113.1">
    <property type="nucleotide sequence ID" value="NZ_AXDT01000132.1"/>
</dbReference>
<evidence type="ECO:0000259" key="1">
    <source>
        <dbReference type="PROSITE" id="PS51186"/>
    </source>
</evidence>
<dbReference type="Pfam" id="PF00583">
    <property type="entry name" value="Acetyltransf_1"/>
    <property type="match status" value="1"/>
</dbReference>
<dbReference type="Pfam" id="PF18014">
    <property type="entry name" value="Acetyltransf_18"/>
    <property type="match status" value="1"/>
</dbReference>
<dbReference type="Gene3D" id="3.40.630.30">
    <property type="match status" value="1"/>
</dbReference>
<accession>U7QZG6</accession>
<dbReference type="GO" id="GO:0016747">
    <property type="term" value="F:acyltransferase activity, transferring groups other than amino-acyl groups"/>
    <property type="evidence" value="ECO:0007669"/>
    <property type="project" value="InterPro"/>
</dbReference>
<sequence length="286" mass="32335">MIGSYGEKWKVNHADISQWKNVLYWAKNEKWDIGVNDVTHFFNVDPNGFFMGYLGDIPISAVSIVNYSDNYAHLGHYLVSPEYRGLGLGLKVWSTAFEHAANRCIGLDGMPAQESNYEKWGFKTHYRTLRFSGNILRKYPCPEEITVVDENLLSNVIQYDTQCTGIVRSRLFSGWFYHHGRKGFVSMGSQGVNGVLGLRASTDGYRLGPFYADNERVMESLFHAAIAEIPVGTRITVDIPEMATDFIEFATSCGLCEIFYTFRMYRGVPPQQNDKSIKSIASLELG</sequence>
<dbReference type="InterPro" id="IPR041496">
    <property type="entry name" value="YitH/HolE_GNAT"/>
</dbReference>
<dbReference type="CDD" id="cd04301">
    <property type="entry name" value="NAT_SF"/>
    <property type="match status" value="1"/>
</dbReference>